<sequence length="58" mass="6672">MRAGRVGLLIRRACTPCSAMSHRYCPVLHPARLNERRQSKANRVSFRFNLATLTICRD</sequence>
<organism evidence="1 2">
    <name type="scientific">Rhodopirellula baltica (strain DSM 10527 / NCIMB 13988 / SH1)</name>
    <dbReference type="NCBI Taxonomy" id="243090"/>
    <lineage>
        <taxon>Bacteria</taxon>
        <taxon>Pseudomonadati</taxon>
        <taxon>Planctomycetota</taxon>
        <taxon>Planctomycetia</taxon>
        <taxon>Pirellulales</taxon>
        <taxon>Pirellulaceae</taxon>
        <taxon>Rhodopirellula</taxon>
    </lineage>
</organism>
<evidence type="ECO:0000313" key="1">
    <source>
        <dbReference type="EMBL" id="CAD72921.1"/>
    </source>
</evidence>
<dbReference type="InParanoid" id="Q7UV06"/>
<dbReference type="Proteomes" id="UP000001025">
    <property type="component" value="Chromosome"/>
</dbReference>
<protein>
    <submittedName>
        <fullName evidence="1">Uncharacterized protein</fullName>
    </submittedName>
</protein>
<dbReference type="EnsemblBacteria" id="CAD72921">
    <property type="protein sequence ID" value="CAD72921"/>
    <property type="gene ID" value="RB2952"/>
</dbReference>
<keyword evidence="2" id="KW-1185">Reference proteome</keyword>
<gene>
    <name evidence="1" type="ordered locus">RB2952</name>
</gene>
<accession>Q7UV06</accession>
<dbReference type="AlphaFoldDB" id="Q7UV06"/>
<dbReference type="EMBL" id="BX294138">
    <property type="protein sequence ID" value="CAD72921.1"/>
    <property type="molecule type" value="Genomic_DNA"/>
</dbReference>
<dbReference type="KEGG" id="rba:RB2952"/>
<name>Q7UV06_RHOBA</name>
<reference evidence="1 2" key="1">
    <citation type="journal article" date="2003" name="Proc. Natl. Acad. Sci. U.S.A.">
        <title>Complete genome sequence of the marine planctomycete Pirellula sp. strain 1.</title>
        <authorList>
            <person name="Gloeckner F.O."/>
            <person name="Kube M."/>
            <person name="Bauer M."/>
            <person name="Teeling H."/>
            <person name="Lombardot T."/>
            <person name="Ludwig W."/>
            <person name="Gade D."/>
            <person name="Beck A."/>
            <person name="Borzym K."/>
            <person name="Heitmann K."/>
            <person name="Rabus R."/>
            <person name="Schlesner H."/>
            <person name="Amann R."/>
            <person name="Reinhardt R."/>
        </authorList>
    </citation>
    <scope>NUCLEOTIDE SEQUENCE [LARGE SCALE GENOMIC DNA]</scope>
    <source>
        <strain evidence="2">DSM 10527 / NCIMB 13988 / SH1</strain>
    </source>
</reference>
<dbReference type="HOGENOM" id="CLU_2976283_0_0_0"/>
<evidence type="ECO:0000313" key="2">
    <source>
        <dbReference type="Proteomes" id="UP000001025"/>
    </source>
</evidence>
<proteinExistence type="predicted"/>